<evidence type="ECO:0000259" key="6">
    <source>
        <dbReference type="PROSITE" id="PS51077"/>
    </source>
</evidence>
<dbReference type="AlphaFoldDB" id="L0IIW8"/>
<gene>
    <name evidence="8" type="ORF">Thethe_01842</name>
</gene>
<protein>
    <recommendedName>
        <fullName evidence="5">Glycerol operon regulatory protein</fullName>
    </recommendedName>
</protein>
<feature type="domain" description="HTH iclR-type" evidence="6">
    <location>
        <begin position="9"/>
        <end position="71"/>
    </location>
</feature>
<dbReference type="PANTHER" id="PTHR30136:SF35">
    <property type="entry name" value="HTH-TYPE TRANSCRIPTIONAL REGULATOR RV1719"/>
    <property type="match status" value="1"/>
</dbReference>
<sequence>MDDNKNNQIKSVAKALAIIDYLASKNSDVPLSQISKDLNIAKSTAHGLITTLKDFGYIEQSQFTGNYKLGIHLFELGSKVANTLDVYNIASPYIRQLVESIGETVHLAILDKGEVLYIDKRESSRSIRISSQIGIHLPAHCTGVGKVLLAYLPIEEIREIIRNHGLTKYTKNTITDFDSLKEELEKIRECGYAVDNEEFMDGLKCIAAPIFNSKGNVEASLSISGPVSRMSGCEYDKAIKSILEVTTTISRLLGYRKES</sequence>
<dbReference type="InterPro" id="IPR029016">
    <property type="entry name" value="GAF-like_dom_sf"/>
</dbReference>
<dbReference type="HOGENOM" id="CLU_062618_7_1_9"/>
<evidence type="ECO:0000256" key="1">
    <source>
        <dbReference type="ARBA" id="ARBA00023015"/>
    </source>
</evidence>
<evidence type="ECO:0000313" key="8">
    <source>
        <dbReference type="EMBL" id="AGB19455.1"/>
    </source>
</evidence>
<feature type="domain" description="IclR-ED" evidence="7">
    <location>
        <begin position="72"/>
        <end position="255"/>
    </location>
</feature>
<dbReference type="InterPro" id="IPR036390">
    <property type="entry name" value="WH_DNA-bd_sf"/>
</dbReference>
<dbReference type="PROSITE" id="PS51078">
    <property type="entry name" value="ICLR_ED"/>
    <property type="match status" value="1"/>
</dbReference>
<dbReference type="Gene3D" id="3.30.450.40">
    <property type="match status" value="1"/>
</dbReference>
<proteinExistence type="predicted"/>
<dbReference type="InterPro" id="IPR005471">
    <property type="entry name" value="Tscrpt_reg_IclR_N"/>
</dbReference>
<keyword evidence="1" id="KW-0805">Transcription regulation</keyword>
<dbReference type="GO" id="GO:0003700">
    <property type="term" value="F:DNA-binding transcription factor activity"/>
    <property type="evidence" value="ECO:0007669"/>
    <property type="project" value="TreeGrafter"/>
</dbReference>
<evidence type="ECO:0000259" key="7">
    <source>
        <dbReference type="PROSITE" id="PS51078"/>
    </source>
</evidence>
<dbReference type="SUPFAM" id="SSF55781">
    <property type="entry name" value="GAF domain-like"/>
    <property type="match status" value="1"/>
</dbReference>
<dbReference type="SUPFAM" id="SSF46785">
    <property type="entry name" value="Winged helix' DNA-binding domain"/>
    <property type="match status" value="1"/>
</dbReference>
<evidence type="ECO:0000256" key="4">
    <source>
        <dbReference type="ARBA" id="ARBA00058938"/>
    </source>
</evidence>
<dbReference type="PROSITE" id="PS51077">
    <property type="entry name" value="HTH_ICLR"/>
    <property type="match status" value="1"/>
</dbReference>
<dbReference type="GO" id="GO:0003677">
    <property type="term" value="F:DNA binding"/>
    <property type="evidence" value="ECO:0007669"/>
    <property type="project" value="UniProtKB-KW"/>
</dbReference>
<name>L0IIW8_THETR</name>
<organism evidence="8 9">
    <name type="scientific">Thermoanaerobacterium thermosaccharolyticum M0795</name>
    <dbReference type="NCBI Taxonomy" id="698948"/>
    <lineage>
        <taxon>Bacteria</taxon>
        <taxon>Bacillati</taxon>
        <taxon>Bacillota</taxon>
        <taxon>Clostridia</taxon>
        <taxon>Thermoanaerobacterales</taxon>
        <taxon>Thermoanaerobacteraceae</taxon>
        <taxon>Thermoanaerobacterium</taxon>
    </lineage>
</organism>
<dbReference type="Pfam" id="PF09339">
    <property type="entry name" value="HTH_IclR"/>
    <property type="match status" value="1"/>
</dbReference>
<dbReference type="GO" id="GO:0045892">
    <property type="term" value="P:negative regulation of DNA-templated transcription"/>
    <property type="evidence" value="ECO:0007669"/>
    <property type="project" value="TreeGrafter"/>
</dbReference>
<dbReference type="FunFam" id="1.10.10.10:FF:000056">
    <property type="entry name" value="IclR family transcriptional regulator"/>
    <property type="match status" value="1"/>
</dbReference>
<evidence type="ECO:0000256" key="3">
    <source>
        <dbReference type="ARBA" id="ARBA00023163"/>
    </source>
</evidence>
<keyword evidence="3" id="KW-0804">Transcription</keyword>
<accession>L0IIW8</accession>
<dbReference type="EMBL" id="CP003066">
    <property type="protein sequence ID" value="AGB19455.1"/>
    <property type="molecule type" value="Genomic_DNA"/>
</dbReference>
<dbReference type="SMART" id="SM00346">
    <property type="entry name" value="HTH_ICLR"/>
    <property type="match status" value="1"/>
</dbReference>
<evidence type="ECO:0000313" key="9">
    <source>
        <dbReference type="Proteomes" id="UP000010845"/>
    </source>
</evidence>
<evidence type="ECO:0000256" key="2">
    <source>
        <dbReference type="ARBA" id="ARBA00023125"/>
    </source>
</evidence>
<dbReference type="Proteomes" id="UP000010845">
    <property type="component" value="Chromosome"/>
</dbReference>
<reference evidence="8 9" key="1">
    <citation type="submission" date="2012-03" db="EMBL/GenBank/DDBJ databases">
        <title>Complete sequence of chromosome of Thermoanaerobacterium thermosaccharolyticum M0795.</title>
        <authorList>
            <consortium name="US DOE Joint Genome Institute"/>
            <person name="Lucas S."/>
            <person name="Han J."/>
            <person name="Lapidus A."/>
            <person name="Cheng J.-F."/>
            <person name="Goodwin L."/>
            <person name="Pitluck S."/>
            <person name="Peters L."/>
            <person name="Teshima H."/>
            <person name="Detter J.C."/>
            <person name="Han C."/>
            <person name="Tapia R."/>
            <person name="Land M."/>
            <person name="Hauser L."/>
            <person name="Kyrpides N."/>
            <person name="Ivanova N."/>
            <person name="Pagani I."/>
            <person name="Feinberg L."/>
            <person name="Folden J."/>
            <person name="Hogsett D."/>
            <person name="Shaw J."/>
            <person name="Woyke T."/>
        </authorList>
    </citation>
    <scope>NUCLEOTIDE SEQUENCE [LARGE SCALE GENOMIC DNA]</scope>
    <source>
        <strain evidence="8 9">M0795</strain>
    </source>
</reference>
<keyword evidence="2" id="KW-0238">DNA-binding</keyword>
<dbReference type="Pfam" id="PF01614">
    <property type="entry name" value="IclR_C"/>
    <property type="match status" value="1"/>
</dbReference>
<dbReference type="PATRIC" id="fig|698948.3.peg.1839"/>
<evidence type="ECO:0000256" key="5">
    <source>
        <dbReference type="ARBA" id="ARBA00070406"/>
    </source>
</evidence>
<comment type="function">
    <text evidence="4">May be an activator protein for the gylABX operon.</text>
</comment>
<dbReference type="PANTHER" id="PTHR30136">
    <property type="entry name" value="HELIX-TURN-HELIX TRANSCRIPTIONAL REGULATOR, ICLR FAMILY"/>
    <property type="match status" value="1"/>
</dbReference>
<dbReference type="InterPro" id="IPR014757">
    <property type="entry name" value="Tscrpt_reg_IclR_C"/>
</dbReference>
<dbReference type="KEGG" id="tto:Thethe_01842"/>
<dbReference type="Gene3D" id="1.10.10.10">
    <property type="entry name" value="Winged helix-like DNA-binding domain superfamily/Winged helix DNA-binding domain"/>
    <property type="match status" value="1"/>
</dbReference>
<dbReference type="RefSeq" id="WP_015311965.1">
    <property type="nucleotide sequence ID" value="NC_019970.1"/>
</dbReference>
<dbReference type="InterPro" id="IPR036388">
    <property type="entry name" value="WH-like_DNA-bd_sf"/>
</dbReference>
<dbReference type="InterPro" id="IPR050707">
    <property type="entry name" value="HTH_MetabolicPath_Reg"/>
</dbReference>